<dbReference type="OrthoDB" id="2941463at2759"/>
<dbReference type="SUPFAM" id="SSF52540">
    <property type="entry name" value="P-loop containing nucleoside triphosphate hydrolases"/>
    <property type="match status" value="1"/>
</dbReference>
<organism evidence="1 2">
    <name type="scientific">Serendipita vermifera MAFF 305830</name>
    <dbReference type="NCBI Taxonomy" id="933852"/>
    <lineage>
        <taxon>Eukaryota</taxon>
        <taxon>Fungi</taxon>
        <taxon>Dikarya</taxon>
        <taxon>Basidiomycota</taxon>
        <taxon>Agaricomycotina</taxon>
        <taxon>Agaricomycetes</taxon>
        <taxon>Sebacinales</taxon>
        <taxon>Serendipitaceae</taxon>
        <taxon>Serendipita</taxon>
    </lineage>
</organism>
<keyword evidence="2" id="KW-1185">Reference proteome</keyword>
<proteinExistence type="predicted"/>
<reference evidence="1 2" key="1">
    <citation type="submission" date="2014-04" db="EMBL/GenBank/DDBJ databases">
        <authorList>
            <consortium name="DOE Joint Genome Institute"/>
            <person name="Kuo A."/>
            <person name="Zuccaro A."/>
            <person name="Kohler A."/>
            <person name="Nagy L.G."/>
            <person name="Floudas D."/>
            <person name="Copeland A."/>
            <person name="Barry K.W."/>
            <person name="Cichocki N."/>
            <person name="Veneault-Fourrey C."/>
            <person name="LaButti K."/>
            <person name="Lindquist E.A."/>
            <person name="Lipzen A."/>
            <person name="Lundell T."/>
            <person name="Morin E."/>
            <person name="Murat C."/>
            <person name="Sun H."/>
            <person name="Tunlid A."/>
            <person name="Henrissat B."/>
            <person name="Grigoriev I.V."/>
            <person name="Hibbett D.S."/>
            <person name="Martin F."/>
            <person name="Nordberg H.P."/>
            <person name="Cantor M.N."/>
            <person name="Hua S.X."/>
        </authorList>
    </citation>
    <scope>NUCLEOTIDE SEQUENCE [LARGE SCALE GENOMIC DNA]</scope>
    <source>
        <strain evidence="1 2">MAFF 305830</strain>
    </source>
</reference>
<dbReference type="Gene3D" id="3.40.50.300">
    <property type="entry name" value="P-loop containing nucleotide triphosphate hydrolases"/>
    <property type="match status" value="1"/>
</dbReference>
<dbReference type="GO" id="GO:0043531">
    <property type="term" value="F:ADP binding"/>
    <property type="evidence" value="ECO:0007669"/>
    <property type="project" value="InterPro"/>
</dbReference>
<dbReference type="HOGENOM" id="CLU_000288_125_0_1"/>
<dbReference type="GO" id="GO:0005829">
    <property type="term" value="C:cytosol"/>
    <property type="evidence" value="ECO:0007669"/>
    <property type="project" value="UniProtKB-ARBA"/>
</dbReference>
<name>A0A0C3AB29_SERVB</name>
<sequence length="353" mass="40485">MREKPWEFVEKALFDARAHEDMRRILVVTGIGGCGKTQLILKFLRVHANRFISSFFIDGSSESRIRADIIRNVRSLGTLYSQMGFDECLRFLSQPYPGGISVIFYDNVDDPDIDILSFLPDGVGDGCTIIITSRNRSIGSISPESHLELDKMTMDEAIKLILHGIGHSGPTSEQERNDAENIAKALDCLPIALQQARSYMRETRCSASSYLERLLASRDRLLSQPVKYQLGMRYLSTYAAFEASYERLEQRAQQMLQFLSCFHWSRFPLEAITEAAKFNFSDYELEYNDHGEEYHVARAILRDLFLRDGQWNILDLDKLMISLQTYSLITLTPGADTKLLEIHPVLHQWPSYY</sequence>
<evidence type="ECO:0000313" key="2">
    <source>
        <dbReference type="Proteomes" id="UP000054097"/>
    </source>
</evidence>
<dbReference type="EMBL" id="KN824369">
    <property type="protein sequence ID" value="KIM21860.1"/>
    <property type="molecule type" value="Genomic_DNA"/>
</dbReference>
<accession>A0A0C3AB29</accession>
<dbReference type="PANTHER" id="PTHR22845">
    <property type="entry name" value="APOPTOTIC PROTEASE-ACTIVATING FACTOR 1"/>
    <property type="match status" value="1"/>
</dbReference>
<protein>
    <submittedName>
        <fullName evidence="1">Uncharacterized protein</fullName>
    </submittedName>
</protein>
<evidence type="ECO:0000313" key="1">
    <source>
        <dbReference type="EMBL" id="KIM21860.1"/>
    </source>
</evidence>
<reference evidence="2" key="2">
    <citation type="submission" date="2015-01" db="EMBL/GenBank/DDBJ databases">
        <title>Evolutionary Origins and Diversification of the Mycorrhizal Mutualists.</title>
        <authorList>
            <consortium name="DOE Joint Genome Institute"/>
            <consortium name="Mycorrhizal Genomics Consortium"/>
            <person name="Kohler A."/>
            <person name="Kuo A."/>
            <person name="Nagy L.G."/>
            <person name="Floudas D."/>
            <person name="Copeland A."/>
            <person name="Barry K.W."/>
            <person name="Cichocki N."/>
            <person name="Veneault-Fourrey C."/>
            <person name="LaButti K."/>
            <person name="Lindquist E.A."/>
            <person name="Lipzen A."/>
            <person name="Lundell T."/>
            <person name="Morin E."/>
            <person name="Murat C."/>
            <person name="Riley R."/>
            <person name="Ohm R."/>
            <person name="Sun H."/>
            <person name="Tunlid A."/>
            <person name="Henrissat B."/>
            <person name="Grigoriev I.V."/>
            <person name="Hibbett D.S."/>
            <person name="Martin F."/>
        </authorList>
    </citation>
    <scope>NUCLEOTIDE SEQUENCE [LARGE SCALE GENOMIC DNA]</scope>
    <source>
        <strain evidence="2">MAFF 305830</strain>
    </source>
</reference>
<dbReference type="AlphaFoldDB" id="A0A0C3AB29"/>
<dbReference type="InterPro" id="IPR027417">
    <property type="entry name" value="P-loop_NTPase"/>
</dbReference>
<dbReference type="Proteomes" id="UP000054097">
    <property type="component" value="Unassembled WGS sequence"/>
</dbReference>
<dbReference type="PANTHER" id="PTHR22845:SF5">
    <property type="entry name" value="APOPTOTIC PROTEASE-ACTIVATING FACTOR 1"/>
    <property type="match status" value="1"/>
</dbReference>
<dbReference type="GO" id="GO:0006915">
    <property type="term" value="P:apoptotic process"/>
    <property type="evidence" value="ECO:0007669"/>
    <property type="project" value="UniProtKB-ARBA"/>
</dbReference>
<gene>
    <name evidence="1" type="ORF">M408DRAFT_29178</name>
</gene>